<protein>
    <submittedName>
        <fullName evidence="1">Uncharacterized protein</fullName>
    </submittedName>
</protein>
<accession>A0A438EMD0</accession>
<gene>
    <name evidence="1" type="ORF">CK203_091207</name>
</gene>
<comment type="caution">
    <text evidence="1">The sequence shown here is derived from an EMBL/GenBank/DDBJ whole genome shotgun (WGS) entry which is preliminary data.</text>
</comment>
<proteinExistence type="predicted"/>
<reference evidence="1 2" key="1">
    <citation type="journal article" date="2018" name="PLoS Genet.">
        <title>Population sequencing reveals clonal diversity and ancestral inbreeding in the grapevine cultivar Chardonnay.</title>
        <authorList>
            <person name="Roach M.J."/>
            <person name="Johnson D.L."/>
            <person name="Bohlmann J."/>
            <person name="van Vuuren H.J."/>
            <person name="Jones S.J."/>
            <person name="Pretorius I.S."/>
            <person name="Schmidt S.A."/>
            <person name="Borneman A.R."/>
        </authorList>
    </citation>
    <scope>NUCLEOTIDE SEQUENCE [LARGE SCALE GENOMIC DNA]</scope>
    <source>
        <strain evidence="2">cv. Chardonnay</strain>
        <tissue evidence="1">Leaf</tissue>
    </source>
</reference>
<organism evidence="1 2">
    <name type="scientific">Vitis vinifera</name>
    <name type="common">Grape</name>
    <dbReference type="NCBI Taxonomy" id="29760"/>
    <lineage>
        <taxon>Eukaryota</taxon>
        <taxon>Viridiplantae</taxon>
        <taxon>Streptophyta</taxon>
        <taxon>Embryophyta</taxon>
        <taxon>Tracheophyta</taxon>
        <taxon>Spermatophyta</taxon>
        <taxon>Magnoliopsida</taxon>
        <taxon>eudicotyledons</taxon>
        <taxon>Gunneridae</taxon>
        <taxon>Pentapetalae</taxon>
        <taxon>rosids</taxon>
        <taxon>Vitales</taxon>
        <taxon>Vitaceae</taxon>
        <taxon>Viteae</taxon>
        <taxon>Vitis</taxon>
    </lineage>
</organism>
<dbReference type="EMBL" id="QGNW01001238">
    <property type="protein sequence ID" value="RVW48884.1"/>
    <property type="molecule type" value="Genomic_DNA"/>
</dbReference>
<dbReference type="AlphaFoldDB" id="A0A438EMD0"/>
<evidence type="ECO:0000313" key="2">
    <source>
        <dbReference type="Proteomes" id="UP000288805"/>
    </source>
</evidence>
<evidence type="ECO:0000313" key="1">
    <source>
        <dbReference type="EMBL" id="RVW48884.1"/>
    </source>
</evidence>
<dbReference type="Proteomes" id="UP000288805">
    <property type="component" value="Unassembled WGS sequence"/>
</dbReference>
<name>A0A438EMD0_VITVI</name>
<sequence>MSTDGIPDVKMSADEILNVKMSTDGIPNVKMSTDGIPDVKMSRAARLSGATPSRFPKMTCGALPYPDSLKEKHTALDFKASLLHVSELSIALPWITKNSPQSQIALLQAERDIGRIDRSFLWNKAREKKGKFNKIIEPMINMIDELLEKAKETGLPPPSPNDIFCQALGKLDHPGRVVGQDHLVRLVVINVAHKLDARLPFPNPYEIINVGDAIGFELDWLTSLVILETEHPQVLDKEKKKMVNAPII</sequence>